<dbReference type="RefSeq" id="WP_395272982.1">
    <property type="nucleotide sequence ID" value="NZ_JBHEGD010000001.1"/>
</dbReference>
<evidence type="ECO:0000313" key="2">
    <source>
        <dbReference type="Proteomes" id="UP001609932"/>
    </source>
</evidence>
<dbReference type="Proteomes" id="UP001609932">
    <property type="component" value="Unassembled WGS sequence"/>
</dbReference>
<protein>
    <submittedName>
        <fullName evidence="1">Uncharacterized protein</fullName>
    </submittedName>
</protein>
<organism evidence="1 2">
    <name type="scientific">Ectopseudomonas khazarica</name>
    <dbReference type="NCBI Taxonomy" id="2502979"/>
    <lineage>
        <taxon>Bacteria</taxon>
        <taxon>Pseudomonadati</taxon>
        <taxon>Pseudomonadota</taxon>
        <taxon>Gammaproteobacteria</taxon>
        <taxon>Pseudomonadales</taxon>
        <taxon>Pseudomonadaceae</taxon>
        <taxon>Ectopseudomonas</taxon>
    </lineage>
</organism>
<reference evidence="1 2" key="1">
    <citation type="submission" date="2024-09" db="EMBL/GenBank/DDBJ databases">
        <title>Elucidation of the Bokeelamides from Bacteria Associated with Moon Snail Egg Collars.</title>
        <authorList>
            <person name="Campbell R."/>
            <person name="Piedl K."/>
            <person name="Mevers E."/>
        </authorList>
    </citation>
    <scope>NUCLEOTIDE SEQUENCE [LARGE SCALE GENOMIC DNA]</scope>
    <source>
        <strain evidence="1 2">EM133</strain>
    </source>
</reference>
<sequence length="185" mass="20600">MTFSSVDLGGISEVVRKLSHAIDFGQDLPANLFVGEGYFFWLFERPLLDFEELFSGLISRSVTCYGGEVFVKFSGKQLLAESCFVFDGVKPEKDMPSIRAGFEDFWGGAVGYPVVIFNRYFDWIAYESAHEEFGVVAVRRAGLNPEFVEYLDLNFISKEVVVDLAGGTSAESAAAKVFLESYFAK</sequence>
<dbReference type="EMBL" id="JBHEGD010000001">
    <property type="protein sequence ID" value="MFH6599464.1"/>
    <property type="molecule type" value="Genomic_DNA"/>
</dbReference>
<keyword evidence="2" id="KW-1185">Reference proteome</keyword>
<proteinExistence type="predicted"/>
<comment type="caution">
    <text evidence="1">The sequence shown here is derived from an EMBL/GenBank/DDBJ whole genome shotgun (WGS) entry which is preliminary data.</text>
</comment>
<accession>A0ABW7MED0</accession>
<evidence type="ECO:0000313" key="1">
    <source>
        <dbReference type="EMBL" id="MFH6599464.1"/>
    </source>
</evidence>
<gene>
    <name evidence="1" type="ORF">ACEVAQ_12205</name>
</gene>
<name>A0ABW7MED0_9GAMM</name>